<dbReference type="PANTHER" id="PTHR24363">
    <property type="entry name" value="SERINE/THREONINE PROTEIN KINASE"/>
    <property type="match status" value="1"/>
</dbReference>
<dbReference type="NCBIfam" id="NF045510">
    <property type="entry name" value="4Cys_prefix_kin"/>
    <property type="match status" value="1"/>
</dbReference>
<dbReference type="GO" id="GO:0005524">
    <property type="term" value="F:ATP binding"/>
    <property type="evidence" value="ECO:0007669"/>
    <property type="project" value="UniProtKB-UniRule"/>
</dbReference>
<name>A0AAE3GTC4_9CYAN</name>
<evidence type="ECO:0000313" key="12">
    <source>
        <dbReference type="EMBL" id="MCP2730390.1"/>
    </source>
</evidence>
<dbReference type="GO" id="GO:0004674">
    <property type="term" value="F:protein serine/threonine kinase activity"/>
    <property type="evidence" value="ECO:0007669"/>
    <property type="project" value="UniProtKB-KW"/>
</dbReference>
<reference evidence="12" key="1">
    <citation type="submission" date="2022-06" db="EMBL/GenBank/DDBJ databases">
        <title>New cyanobacteria of genus Symplocastrum in benthos of Lake Baikal.</title>
        <authorList>
            <person name="Sorokovikova E."/>
            <person name="Tikhonova I."/>
            <person name="Krasnopeev A."/>
            <person name="Evseev P."/>
            <person name="Gladkikh A."/>
            <person name="Belykh O."/>
        </authorList>
    </citation>
    <scope>NUCLEOTIDE SEQUENCE</scope>
    <source>
        <strain evidence="12">BBK-W-15</strain>
    </source>
</reference>
<dbReference type="PROSITE" id="PS50011">
    <property type="entry name" value="PROTEIN_KINASE_DOM"/>
    <property type="match status" value="1"/>
</dbReference>
<evidence type="ECO:0000256" key="1">
    <source>
        <dbReference type="ARBA" id="ARBA00012513"/>
    </source>
</evidence>
<evidence type="ECO:0000313" key="13">
    <source>
        <dbReference type="Proteomes" id="UP001204953"/>
    </source>
</evidence>
<dbReference type="Pfam" id="PF00069">
    <property type="entry name" value="Pkinase"/>
    <property type="match status" value="1"/>
</dbReference>
<dbReference type="SMART" id="SM00220">
    <property type="entry name" value="S_TKc"/>
    <property type="match status" value="1"/>
</dbReference>
<dbReference type="InterPro" id="IPR017441">
    <property type="entry name" value="Protein_kinase_ATP_BS"/>
</dbReference>
<dbReference type="PANTHER" id="PTHR24363:SF0">
    <property type="entry name" value="SERINE_THREONINE KINASE LIKE DOMAIN CONTAINING 1"/>
    <property type="match status" value="1"/>
</dbReference>
<keyword evidence="13" id="KW-1185">Reference proteome</keyword>
<evidence type="ECO:0000256" key="5">
    <source>
        <dbReference type="ARBA" id="ARBA00022777"/>
    </source>
</evidence>
<dbReference type="CDD" id="cd14014">
    <property type="entry name" value="STKc_PknB_like"/>
    <property type="match status" value="1"/>
</dbReference>
<keyword evidence="2 12" id="KW-0723">Serine/threonine-protein kinase</keyword>
<feature type="non-terminal residue" evidence="12">
    <location>
        <position position="318"/>
    </location>
</feature>
<evidence type="ECO:0000256" key="4">
    <source>
        <dbReference type="ARBA" id="ARBA00022741"/>
    </source>
</evidence>
<evidence type="ECO:0000256" key="2">
    <source>
        <dbReference type="ARBA" id="ARBA00022527"/>
    </source>
</evidence>
<evidence type="ECO:0000256" key="9">
    <source>
        <dbReference type="PROSITE-ProRule" id="PRU10141"/>
    </source>
</evidence>
<sequence>MVCCINPSCPKPQNPDGMKFCQSCGVKIIPLLRSHYRIIKPLGRGGFGKTYVGEDIDKMNEPCVVKQFAPNVQGSWAVNKAVQLFHQEAQQLQDLGSHPQIPTLYAYFEEEGYMYLVQQFIDGDDLLKVLVKEGVWGDREIRKLLLSLLPVLQFIHSRKIIHRDVKPDNIIRGSKGELVLIDFGVSKQLSGTIMTTTMGTTIGSQGYAALEQMEGGEAYPASDLFSLGVTCFHLLSQKHPYSLWIKYGYSWLGNWRQHLPNPVSDDLGRVLDKLLVEDVEQRYQSVDEVLHDLQPPPSPPPQPSVTLASPPPQPSVTL</sequence>
<dbReference type="SUPFAM" id="SSF56112">
    <property type="entry name" value="Protein kinase-like (PK-like)"/>
    <property type="match status" value="1"/>
</dbReference>
<comment type="catalytic activity">
    <reaction evidence="8">
        <text>L-seryl-[protein] + ATP = O-phospho-L-seryl-[protein] + ADP + H(+)</text>
        <dbReference type="Rhea" id="RHEA:17989"/>
        <dbReference type="Rhea" id="RHEA-COMP:9863"/>
        <dbReference type="Rhea" id="RHEA-COMP:11604"/>
        <dbReference type="ChEBI" id="CHEBI:15378"/>
        <dbReference type="ChEBI" id="CHEBI:29999"/>
        <dbReference type="ChEBI" id="CHEBI:30616"/>
        <dbReference type="ChEBI" id="CHEBI:83421"/>
        <dbReference type="ChEBI" id="CHEBI:456216"/>
        <dbReference type="EC" id="2.7.11.1"/>
    </reaction>
</comment>
<keyword evidence="4 9" id="KW-0547">Nucleotide-binding</keyword>
<feature type="region of interest" description="Disordered" evidence="10">
    <location>
        <begin position="288"/>
        <end position="318"/>
    </location>
</feature>
<evidence type="ECO:0000256" key="10">
    <source>
        <dbReference type="SAM" id="MobiDB-lite"/>
    </source>
</evidence>
<feature type="binding site" evidence="9">
    <location>
        <position position="66"/>
    </location>
    <ligand>
        <name>ATP</name>
        <dbReference type="ChEBI" id="CHEBI:30616"/>
    </ligand>
</feature>
<comment type="catalytic activity">
    <reaction evidence="7">
        <text>L-threonyl-[protein] + ATP = O-phospho-L-threonyl-[protein] + ADP + H(+)</text>
        <dbReference type="Rhea" id="RHEA:46608"/>
        <dbReference type="Rhea" id="RHEA-COMP:11060"/>
        <dbReference type="Rhea" id="RHEA-COMP:11605"/>
        <dbReference type="ChEBI" id="CHEBI:15378"/>
        <dbReference type="ChEBI" id="CHEBI:30013"/>
        <dbReference type="ChEBI" id="CHEBI:30616"/>
        <dbReference type="ChEBI" id="CHEBI:61977"/>
        <dbReference type="ChEBI" id="CHEBI:456216"/>
        <dbReference type="EC" id="2.7.11.1"/>
    </reaction>
</comment>
<gene>
    <name evidence="12" type="ORF">NJ959_18325</name>
</gene>
<evidence type="ECO:0000256" key="7">
    <source>
        <dbReference type="ARBA" id="ARBA00047899"/>
    </source>
</evidence>
<keyword evidence="3" id="KW-0808">Transferase</keyword>
<evidence type="ECO:0000259" key="11">
    <source>
        <dbReference type="PROSITE" id="PS50011"/>
    </source>
</evidence>
<keyword evidence="6 9" id="KW-0067">ATP-binding</keyword>
<accession>A0AAE3GTC4</accession>
<evidence type="ECO:0000256" key="3">
    <source>
        <dbReference type="ARBA" id="ARBA00022679"/>
    </source>
</evidence>
<evidence type="ECO:0000256" key="8">
    <source>
        <dbReference type="ARBA" id="ARBA00048679"/>
    </source>
</evidence>
<feature type="domain" description="Protein kinase" evidence="11">
    <location>
        <begin position="36"/>
        <end position="294"/>
    </location>
</feature>
<keyword evidence="5 12" id="KW-0418">Kinase</keyword>
<organism evidence="12 13">
    <name type="scientific">Limnofasciculus baicalensis BBK-W-15</name>
    <dbReference type="NCBI Taxonomy" id="2699891"/>
    <lineage>
        <taxon>Bacteria</taxon>
        <taxon>Bacillati</taxon>
        <taxon>Cyanobacteriota</taxon>
        <taxon>Cyanophyceae</taxon>
        <taxon>Coleofasciculales</taxon>
        <taxon>Coleofasciculaceae</taxon>
        <taxon>Limnofasciculus</taxon>
        <taxon>Limnofasciculus baicalensis</taxon>
    </lineage>
</organism>
<dbReference type="Proteomes" id="UP001204953">
    <property type="component" value="Unassembled WGS sequence"/>
</dbReference>
<proteinExistence type="predicted"/>
<feature type="compositionally biased region" description="Pro residues" evidence="10">
    <location>
        <begin position="294"/>
        <end position="318"/>
    </location>
</feature>
<dbReference type="PROSITE" id="PS00107">
    <property type="entry name" value="PROTEIN_KINASE_ATP"/>
    <property type="match status" value="1"/>
</dbReference>
<dbReference type="InterPro" id="IPR000719">
    <property type="entry name" value="Prot_kinase_dom"/>
</dbReference>
<dbReference type="AlphaFoldDB" id="A0AAE3GTC4"/>
<dbReference type="EC" id="2.7.11.1" evidence="1"/>
<dbReference type="InterPro" id="IPR011009">
    <property type="entry name" value="Kinase-like_dom_sf"/>
</dbReference>
<protein>
    <recommendedName>
        <fullName evidence="1">non-specific serine/threonine protein kinase</fullName>
        <ecNumber evidence="1">2.7.11.1</ecNumber>
    </recommendedName>
</protein>
<dbReference type="EMBL" id="JAMZMM010000195">
    <property type="protein sequence ID" value="MCP2730390.1"/>
    <property type="molecule type" value="Genomic_DNA"/>
</dbReference>
<dbReference type="Gene3D" id="1.10.510.10">
    <property type="entry name" value="Transferase(Phosphotransferase) domain 1"/>
    <property type="match status" value="1"/>
</dbReference>
<comment type="caution">
    <text evidence="12">The sequence shown here is derived from an EMBL/GenBank/DDBJ whole genome shotgun (WGS) entry which is preliminary data.</text>
</comment>
<dbReference type="RefSeq" id="WP_373693676.1">
    <property type="nucleotide sequence ID" value="NZ_JAMZMM010000195.1"/>
</dbReference>
<evidence type="ECO:0000256" key="6">
    <source>
        <dbReference type="ARBA" id="ARBA00022840"/>
    </source>
</evidence>